<dbReference type="Gene3D" id="3.40.50.360">
    <property type="match status" value="1"/>
</dbReference>
<reference evidence="2 3" key="1">
    <citation type="submission" date="2021-04" db="EMBL/GenBank/DDBJ databases">
        <authorList>
            <person name="Rodrigo-Torres L."/>
            <person name="Arahal R. D."/>
            <person name="Lucena T."/>
        </authorList>
    </citation>
    <scope>NUCLEOTIDE SEQUENCE [LARGE SCALE GENOMIC DNA]</scope>
    <source>
        <strain evidence="2 3">CECT 9623</strain>
    </source>
</reference>
<dbReference type="InterPro" id="IPR050712">
    <property type="entry name" value="NAD(P)H-dep_reductase"/>
</dbReference>
<dbReference type="RefSeq" id="WP_215233246.1">
    <property type="nucleotide sequence ID" value="NZ_CAJRAU010000002.1"/>
</dbReference>
<feature type="domain" description="NADPH-dependent FMN reductase-like" evidence="1">
    <location>
        <begin position="5"/>
        <end position="144"/>
    </location>
</feature>
<dbReference type="InterPro" id="IPR005025">
    <property type="entry name" value="FMN_Rdtase-like_dom"/>
</dbReference>
<proteinExistence type="predicted"/>
<evidence type="ECO:0000313" key="3">
    <source>
        <dbReference type="Proteomes" id="UP000679725"/>
    </source>
</evidence>
<sequence length="178" mass="19165">MKKINILGISGSLRSDSTNAIILRAIESLLPENVTFQIFNGLDEMPHFSPGLEEPDAVMKFKRALQLADAVIISTPEYAFGVPGTLKNALDWTVATGEFNEKPVAAISASPLNTGGDKALASLLLTLTALGTVRNENSYLSIPNVKSKIVEGKIADQNTIELLKIQVANLLSLIYIRS</sequence>
<dbReference type="Proteomes" id="UP000679725">
    <property type="component" value="Unassembled WGS sequence"/>
</dbReference>
<name>A0ABN7R6V2_9BACT</name>
<protein>
    <recommendedName>
        <fullName evidence="1">NADPH-dependent FMN reductase-like domain-containing protein</fullName>
    </recommendedName>
</protein>
<accession>A0ABN7R6V2</accession>
<organism evidence="2 3">
    <name type="scientific">Dyadobacter linearis</name>
    <dbReference type="NCBI Taxonomy" id="2823330"/>
    <lineage>
        <taxon>Bacteria</taxon>
        <taxon>Pseudomonadati</taxon>
        <taxon>Bacteroidota</taxon>
        <taxon>Cytophagia</taxon>
        <taxon>Cytophagales</taxon>
        <taxon>Spirosomataceae</taxon>
        <taxon>Dyadobacter</taxon>
    </lineage>
</organism>
<dbReference type="SUPFAM" id="SSF52218">
    <property type="entry name" value="Flavoproteins"/>
    <property type="match status" value="1"/>
</dbReference>
<dbReference type="PANTHER" id="PTHR30543:SF21">
    <property type="entry name" value="NAD(P)H-DEPENDENT FMN REDUCTASE LOT6"/>
    <property type="match status" value="1"/>
</dbReference>
<dbReference type="PANTHER" id="PTHR30543">
    <property type="entry name" value="CHROMATE REDUCTASE"/>
    <property type="match status" value="1"/>
</dbReference>
<dbReference type="InterPro" id="IPR029039">
    <property type="entry name" value="Flavoprotein-like_sf"/>
</dbReference>
<evidence type="ECO:0000259" key="1">
    <source>
        <dbReference type="Pfam" id="PF03358"/>
    </source>
</evidence>
<keyword evidence="3" id="KW-1185">Reference proteome</keyword>
<comment type="caution">
    <text evidence="2">The sequence shown here is derived from an EMBL/GenBank/DDBJ whole genome shotgun (WGS) entry which is preliminary data.</text>
</comment>
<dbReference type="Pfam" id="PF03358">
    <property type="entry name" value="FMN_red"/>
    <property type="match status" value="1"/>
</dbReference>
<gene>
    <name evidence="2" type="ORF">DYBT9623_01895</name>
</gene>
<dbReference type="EMBL" id="CAJRAU010000002">
    <property type="protein sequence ID" value="CAG5069159.1"/>
    <property type="molecule type" value="Genomic_DNA"/>
</dbReference>
<evidence type="ECO:0000313" key="2">
    <source>
        <dbReference type="EMBL" id="CAG5069159.1"/>
    </source>
</evidence>